<dbReference type="PANTHER" id="PTHR30461:SF26">
    <property type="entry name" value="RESOLVASE HOMOLOG YNEB"/>
    <property type="match status" value="1"/>
</dbReference>
<reference evidence="8 9" key="1">
    <citation type="submission" date="2015-09" db="EMBL/GenBank/DDBJ databases">
        <title>Bacillus cereus food isolates.</title>
        <authorList>
            <person name="Boekhorst J."/>
        </authorList>
    </citation>
    <scope>NUCLEOTIDE SEQUENCE [LARGE SCALE GENOMIC DNA]</scope>
    <source>
        <strain evidence="8 9">B4088</strain>
    </source>
</reference>
<name>A0A164KMN2_BACCE</name>
<dbReference type="InterPro" id="IPR036162">
    <property type="entry name" value="Resolvase-like_N_sf"/>
</dbReference>
<dbReference type="GO" id="GO:0015074">
    <property type="term" value="P:DNA integration"/>
    <property type="evidence" value="ECO:0007669"/>
    <property type="project" value="UniProtKB-KW"/>
</dbReference>
<dbReference type="InterPro" id="IPR050639">
    <property type="entry name" value="SSR_resolvase"/>
</dbReference>
<accession>A0A164KMN2</accession>
<dbReference type="SMART" id="SM00857">
    <property type="entry name" value="Resolvase"/>
    <property type="match status" value="1"/>
</dbReference>
<organism evidence="8 9">
    <name type="scientific">Bacillus cereus</name>
    <dbReference type="NCBI Taxonomy" id="1396"/>
    <lineage>
        <taxon>Bacteria</taxon>
        <taxon>Bacillati</taxon>
        <taxon>Bacillota</taxon>
        <taxon>Bacilli</taxon>
        <taxon>Bacillales</taxon>
        <taxon>Bacillaceae</taxon>
        <taxon>Bacillus</taxon>
        <taxon>Bacillus cereus group</taxon>
    </lineage>
</organism>
<evidence type="ECO:0000256" key="5">
    <source>
        <dbReference type="PIRSR" id="PIRSR606118-50"/>
    </source>
</evidence>
<sequence length="199" mass="23598">MTNKTFAYIRVSSKEQNEARQVETMKKEGINERDMYIDKASGKDFNRPQYQLLKQMVRKDDTVVFDSITRMGRNMDETLKEYEWFNKNGVILRFIKEPMINTNNEQDDIMKQAIQKIILTLLTAFAEKEREEIKTRQAEGIAVAIQRGVKFGRPAIDVPDNWNELYEQWKAKEITAVKFMNEVNMTKATFYRKVKEYEQ</sequence>
<dbReference type="Gene3D" id="3.40.50.1390">
    <property type="entry name" value="Resolvase, N-terminal catalytic domain"/>
    <property type="match status" value="1"/>
</dbReference>
<dbReference type="EMBL" id="LJKE01000127">
    <property type="protein sequence ID" value="KZD51034.1"/>
    <property type="molecule type" value="Genomic_DNA"/>
</dbReference>
<comment type="caution">
    <text evidence="8">The sequence shown here is derived from an EMBL/GenBank/DDBJ whole genome shotgun (WGS) entry which is preliminary data.</text>
</comment>
<proteinExistence type="inferred from homology"/>
<evidence type="ECO:0000256" key="3">
    <source>
        <dbReference type="ARBA" id="ARBA00023125"/>
    </source>
</evidence>
<dbReference type="InterPro" id="IPR006119">
    <property type="entry name" value="Resolv_N"/>
</dbReference>
<dbReference type="SUPFAM" id="SSF53041">
    <property type="entry name" value="Resolvase-like"/>
    <property type="match status" value="1"/>
</dbReference>
<dbReference type="PROSITE" id="PS00397">
    <property type="entry name" value="RECOMBINASES_1"/>
    <property type="match status" value="1"/>
</dbReference>
<dbReference type="GO" id="GO:0003677">
    <property type="term" value="F:DNA binding"/>
    <property type="evidence" value="ECO:0007669"/>
    <property type="project" value="UniProtKB-KW"/>
</dbReference>
<comment type="similarity">
    <text evidence="1">Belongs to the site-specific recombinase resolvase family.</text>
</comment>
<keyword evidence="4" id="KW-0233">DNA recombination</keyword>
<dbReference type="GO" id="GO:0000150">
    <property type="term" value="F:DNA strand exchange activity"/>
    <property type="evidence" value="ECO:0007669"/>
    <property type="project" value="InterPro"/>
</dbReference>
<evidence type="ECO:0000256" key="2">
    <source>
        <dbReference type="ARBA" id="ARBA00022908"/>
    </source>
</evidence>
<dbReference type="PROSITE" id="PS51736">
    <property type="entry name" value="RECOMBINASES_3"/>
    <property type="match status" value="1"/>
</dbReference>
<protein>
    <submittedName>
        <fullName evidence="8">Resolvase</fullName>
    </submittedName>
</protein>
<evidence type="ECO:0000256" key="4">
    <source>
        <dbReference type="ARBA" id="ARBA00023172"/>
    </source>
</evidence>
<dbReference type="AlphaFoldDB" id="A0A164KMN2"/>
<dbReference type="InterPro" id="IPR006118">
    <property type="entry name" value="Recombinase_CS"/>
</dbReference>
<dbReference type="RefSeq" id="WP_063263434.1">
    <property type="nucleotide sequence ID" value="NZ_LJKE01000127.1"/>
</dbReference>
<keyword evidence="2" id="KW-0229">DNA integration</keyword>
<dbReference type="PATRIC" id="fig|1396.535.peg.6865"/>
<keyword evidence="3" id="KW-0238">DNA-binding</keyword>
<dbReference type="Pfam" id="PF00239">
    <property type="entry name" value="Resolvase"/>
    <property type="match status" value="1"/>
</dbReference>
<evidence type="ECO:0000256" key="6">
    <source>
        <dbReference type="PROSITE-ProRule" id="PRU10137"/>
    </source>
</evidence>
<evidence type="ECO:0000313" key="9">
    <source>
        <dbReference type="Proteomes" id="UP000076482"/>
    </source>
</evidence>
<evidence type="ECO:0000313" key="8">
    <source>
        <dbReference type="EMBL" id="KZD51034.1"/>
    </source>
</evidence>
<dbReference type="PANTHER" id="PTHR30461">
    <property type="entry name" value="DNA-INVERTASE FROM LAMBDOID PROPHAGE"/>
    <property type="match status" value="1"/>
</dbReference>
<dbReference type="Proteomes" id="UP000076482">
    <property type="component" value="Unassembled WGS sequence"/>
</dbReference>
<dbReference type="CDD" id="cd03768">
    <property type="entry name" value="SR_ResInv"/>
    <property type="match status" value="1"/>
</dbReference>
<feature type="active site" description="O-(5'-phospho-DNA)-serine intermediate" evidence="5 6">
    <location>
        <position position="12"/>
    </location>
</feature>
<evidence type="ECO:0000259" key="7">
    <source>
        <dbReference type="PROSITE" id="PS51736"/>
    </source>
</evidence>
<gene>
    <name evidence="8" type="ORF">B4088_6169</name>
</gene>
<evidence type="ECO:0000256" key="1">
    <source>
        <dbReference type="ARBA" id="ARBA00009913"/>
    </source>
</evidence>
<feature type="domain" description="Resolvase/invertase-type recombinase catalytic" evidence="7">
    <location>
        <begin position="4"/>
        <end position="148"/>
    </location>
</feature>